<proteinExistence type="predicted"/>
<dbReference type="EMBL" id="JANPWB010000010">
    <property type="protein sequence ID" value="KAJ1146174.1"/>
    <property type="molecule type" value="Genomic_DNA"/>
</dbReference>
<protein>
    <submittedName>
        <fullName evidence="2">Uncharacterized protein</fullName>
    </submittedName>
</protein>
<dbReference type="Proteomes" id="UP001066276">
    <property type="component" value="Chromosome 6"/>
</dbReference>
<sequence>MCRTADHLCYELSARPYFRCPRVTEGMGGPEDQGHQALLGSLVCSDISRPPSAPGHAVTGRGWPTGSASHPCGAGRVAQQHSLWLPGWPGSGPVALPCTPPDDLGPLTDMLSPGKLKPSLSAPCFPGIAASCSLAPALPDLPGFLGSATTPHRDPWGLPCCTALNCCYPAARTNSSPRTLIFSLACCPPMAGRVVELLHPQCPRLL</sequence>
<evidence type="ECO:0000313" key="1">
    <source>
        <dbReference type="EMBL" id="KAJ1146174.1"/>
    </source>
</evidence>
<evidence type="ECO:0000313" key="3">
    <source>
        <dbReference type="Proteomes" id="UP001066276"/>
    </source>
</evidence>
<name>A0AAV7R1P6_PLEWA</name>
<dbReference type="AlphaFoldDB" id="A0AAV7R1P6"/>
<reference evidence="2" key="1">
    <citation type="journal article" date="2022" name="bioRxiv">
        <title>Sequencing and chromosome-scale assembly of the giantPleurodeles waltlgenome.</title>
        <authorList>
            <person name="Brown T."/>
            <person name="Elewa A."/>
            <person name="Iarovenko S."/>
            <person name="Subramanian E."/>
            <person name="Araus A.J."/>
            <person name="Petzold A."/>
            <person name="Susuki M."/>
            <person name="Suzuki K.-i.T."/>
            <person name="Hayashi T."/>
            <person name="Toyoda A."/>
            <person name="Oliveira C."/>
            <person name="Osipova E."/>
            <person name="Leigh N.D."/>
            <person name="Simon A."/>
            <person name="Yun M.H."/>
        </authorList>
    </citation>
    <scope>NUCLEOTIDE SEQUENCE</scope>
    <source>
        <strain evidence="2">20211129_DDA</strain>
        <tissue evidence="2">Liver</tissue>
    </source>
</reference>
<comment type="caution">
    <text evidence="2">The sequence shown here is derived from an EMBL/GenBank/DDBJ whole genome shotgun (WGS) entry which is preliminary data.</text>
</comment>
<dbReference type="EMBL" id="JANPWB010000010">
    <property type="protein sequence ID" value="KAJ1146175.1"/>
    <property type="molecule type" value="Genomic_DNA"/>
</dbReference>
<organism evidence="2 3">
    <name type="scientific">Pleurodeles waltl</name>
    <name type="common">Iberian ribbed newt</name>
    <dbReference type="NCBI Taxonomy" id="8319"/>
    <lineage>
        <taxon>Eukaryota</taxon>
        <taxon>Metazoa</taxon>
        <taxon>Chordata</taxon>
        <taxon>Craniata</taxon>
        <taxon>Vertebrata</taxon>
        <taxon>Euteleostomi</taxon>
        <taxon>Amphibia</taxon>
        <taxon>Batrachia</taxon>
        <taxon>Caudata</taxon>
        <taxon>Salamandroidea</taxon>
        <taxon>Salamandridae</taxon>
        <taxon>Pleurodelinae</taxon>
        <taxon>Pleurodeles</taxon>
    </lineage>
</organism>
<evidence type="ECO:0000313" key="2">
    <source>
        <dbReference type="EMBL" id="KAJ1146175.1"/>
    </source>
</evidence>
<gene>
    <name evidence="1" type="ORF">NDU88_012455</name>
    <name evidence="2" type="ORF">NDU88_012456</name>
</gene>
<keyword evidence="3" id="KW-1185">Reference proteome</keyword>
<accession>A0AAV7R1P6</accession>